<evidence type="ECO:0000313" key="6">
    <source>
        <dbReference type="Proteomes" id="UP000004828"/>
    </source>
</evidence>
<organism evidence="5 6">
    <name type="scientific">Roseburia intestinalis L1-82</name>
    <dbReference type="NCBI Taxonomy" id="536231"/>
    <lineage>
        <taxon>Bacteria</taxon>
        <taxon>Bacillati</taxon>
        <taxon>Bacillota</taxon>
        <taxon>Clostridia</taxon>
        <taxon>Lachnospirales</taxon>
        <taxon>Lachnospiraceae</taxon>
        <taxon>Roseburia</taxon>
    </lineage>
</organism>
<proteinExistence type="predicted"/>
<dbReference type="PRINTS" id="PR00598">
    <property type="entry name" value="HTHMARR"/>
</dbReference>
<dbReference type="PANTHER" id="PTHR42756:SF1">
    <property type="entry name" value="TRANSCRIPTIONAL REPRESSOR OF EMRAB OPERON"/>
    <property type="match status" value="1"/>
</dbReference>
<dbReference type="GO" id="GO:0003677">
    <property type="term" value="F:DNA binding"/>
    <property type="evidence" value="ECO:0007669"/>
    <property type="project" value="UniProtKB-KW"/>
</dbReference>
<dbReference type="SUPFAM" id="SSF46785">
    <property type="entry name" value="Winged helix' DNA-binding domain"/>
    <property type="match status" value="1"/>
</dbReference>
<dbReference type="EMBL" id="ABYJ02000077">
    <property type="protein sequence ID" value="EEV01369.1"/>
    <property type="molecule type" value="Genomic_DNA"/>
</dbReference>
<evidence type="ECO:0000256" key="3">
    <source>
        <dbReference type="ARBA" id="ARBA00023163"/>
    </source>
</evidence>
<dbReference type="InterPro" id="IPR023187">
    <property type="entry name" value="Tscrpt_reg_MarR-type_CS"/>
</dbReference>
<dbReference type="GO" id="GO:0003700">
    <property type="term" value="F:DNA-binding transcription factor activity"/>
    <property type="evidence" value="ECO:0007669"/>
    <property type="project" value="InterPro"/>
</dbReference>
<dbReference type="Gene3D" id="1.10.10.10">
    <property type="entry name" value="Winged helix-like DNA-binding domain superfamily/Winged helix DNA-binding domain"/>
    <property type="match status" value="1"/>
</dbReference>
<keyword evidence="1" id="KW-0805">Transcription regulation</keyword>
<evidence type="ECO:0000256" key="2">
    <source>
        <dbReference type="ARBA" id="ARBA00023125"/>
    </source>
</evidence>
<dbReference type="SMART" id="SM00347">
    <property type="entry name" value="HTH_MARR"/>
    <property type="match status" value="1"/>
</dbReference>
<dbReference type="PANTHER" id="PTHR42756">
    <property type="entry name" value="TRANSCRIPTIONAL REGULATOR, MARR"/>
    <property type="match status" value="1"/>
</dbReference>
<dbReference type="PROSITE" id="PS01117">
    <property type="entry name" value="HTH_MARR_1"/>
    <property type="match status" value="1"/>
</dbReference>
<dbReference type="PROSITE" id="PS50995">
    <property type="entry name" value="HTH_MARR_2"/>
    <property type="match status" value="1"/>
</dbReference>
<sequence>MESHKLDFNFQSWLGVEIAMDESGRKITKIAREAGKFTLKMMKEEGIGTAEFDFIHFIRHNPGVTQAKVREQLKIDKGAAARRAANLESKGYLYRKPNPEDGRSQLLYATEKAEQLKNSKASIESVFYEWLLAELPKEEKAAFLETLDKLYWRSKEQRRAEFCDVSKLVQSGSDDRMEMDGESDE</sequence>
<dbReference type="Proteomes" id="UP000004828">
    <property type="component" value="Unassembled WGS sequence"/>
</dbReference>
<dbReference type="AlphaFoldDB" id="C7G9Y9"/>
<keyword evidence="3" id="KW-0804">Transcription</keyword>
<keyword evidence="2" id="KW-0238">DNA-binding</keyword>
<evidence type="ECO:0000256" key="1">
    <source>
        <dbReference type="ARBA" id="ARBA00023015"/>
    </source>
</evidence>
<dbReference type="HOGENOM" id="CLU_083287_18_0_9"/>
<dbReference type="InterPro" id="IPR036390">
    <property type="entry name" value="WH_DNA-bd_sf"/>
</dbReference>
<dbReference type="InterPro" id="IPR036388">
    <property type="entry name" value="WH-like_DNA-bd_sf"/>
</dbReference>
<dbReference type="InterPro" id="IPR000835">
    <property type="entry name" value="HTH_MarR-typ"/>
</dbReference>
<gene>
    <name evidence="5" type="ORF">ROSINTL182_06719</name>
</gene>
<dbReference type="Pfam" id="PF12802">
    <property type="entry name" value="MarR_2"/>
    <property type="match status" value="1"/>
</dbReference>
<name>C7G9Y9_9FIRM</name>
<evidence type="ECO:0000313" key="5">
    <source>
        <dbReference type="EMBL" id="EEV01369.1"/>
    </source>
</evidence>
<evidence type="ECO:0000259" key="4">
    <source>
        <dbReference type="PROSITE" id="PS50995"/>
    </source>
</evidence>
<reference evidence="5 6" key="1">
    <citation type="submission" date="2009-08" db="EMBL/GenBank/DDBJ databases">
        <authorList>
            <person name="Weinstock G."/>
            <person name="Sodergren E."/>
            <person name="Clifton S."/>
            <person name="Fulton L."/>
            <person name="Fulton B."/>
            <person name="Courtney L."/>
            <person name="Fronick C."/>
            <person name="Harrison M."/>
            <person name="Strong C."/>
            <person name="Farmer C."/>
            <person name="Delahaunty K."/>
            <person name="Markovic C."/>
            <person name="Hall O."/>
            <person name="Minx P."/>
            <person name="Tomlinson C."/>
            <person name="Mitreva M."/>
            <person name="Nelson J."/>
            <person name="Hou S."/>
            <person name="Wollam A."/>
            <person name="Pepin K.H."/>
            <person name="Johnson M."/>
            <person name="Bhonagiri V."/>
            <person name="Nash W.E."/>
            <person name="Warren W."/>
            <person name="Chinwalla A."/>
            <person name="Mardis E.R."/>
            <person name="Wilson R.K."/>
        </authorList>
    </citation>
    <scope>NUCLEOTIDE SEQUENCE [LARGE SCALE GENOMIC DNA]</scope>
    <source>
        <strain evidence="5 6">L1-82</strain>
    </source>
</reference>
<comment type="caution">
    <text evidence="5">The sequence shown here is derived from an EMBL/GenBank/DDBJ whole genome shotgun (WGS) entry which is preliminary data.</text>
</comment>
<accession>C7G9Y9</accession>
<protein>
    <submittedName>
        <fullName evidence="5">Transcriptional regulator, MarR family</fullName>
    </submittedName>
</protein>
<feature type="domain" description="HTH marR-type" evidence="4">
    <location>
        <begin position="20"/>
        <end position="152"/>
    </location>
</feature>